<evidence type="ECO:0000313" key="3">
    <source>
        <dbReference type="Proteomes" id="UP001055172"/>
    </source>
</evidence>
<evidence type="ECO:0000313" key="2">
    <source>
        <dbReference type="EMBL" id="GJC82907.1"/>
    </source>
</evidence>
<name>A0AA37GM03_9PEZI</name>
<protein>
    <submittedName>
        <fullName evidence="2">Uncharacterized protein</fullName>
    </submittedName>
</protein>
<keyword evidence="3" id="KW-1185">Reference proteome</keyword>
<gene>
    <name evidence="2" type="ORF">ColLi_05745</name>
</gene>
<keyword evidence="1" id="KW-1133">Transmembrane helix</keyword>
<keyword evidence="1" id="KW-0472">Membrane</keyword>
<sequence length="144" mass="15534">MAPEAVEIEAEPTSNGLKRTMEDIIPEANGSAYGRAHDPPSSTADTIQEKKSLAVSLFSPRAAAKIWGVAQQSFSSDACTFFLSADASIRIYCSGLAGQRTKNRIRYIWSKSKFREPLVLLSLAPTIICLSVLFVVQAPLSKAG</sequence>
<proteinExistence type="predicted"/>
<reference evidence="2 3" key="1">
    <citation type="submission" date="2021-07" db="EMBL/GenBank/DDBJ databases">
        <title>Genome data of Colletotrichum spaethianum.</title>
        <authorList>
            <person name="Utami Y.D."/>
            <person name="Hiruma K."/>
        </authorList>
    </citation>
    <scope>NUCLEOTIDE SEQUENCE [LARGE SCALE GENOMIC DNA]</scope>
    <source>
        <strain evidence="2 3">MAFF 242679</strain>
    </source>
</reference>
<comment type="caution">
    <text evidence="2">The sequence shown here is derived from an EMBL/GenBank/DDBJ whole genome shotgun (WGS) entry which is preliminary data.</text>
</comment>
<dbReference type="AlphaFoldDB" id="A0AA37GM03"/>
<accession>A0AA37GM03</accession>
<dbReference type="EMBL" id="BPPX01000010">
    <property type="protein sequence ID" value="GJC82907.1"/>
    <property type="molecule type" value="Genomic_DNA"/>
</dbReference>
<evidence type="ECO:0000256" key="1">
    <source>
        <dbReference type="SAM" id="Phobius"/>
    </source>
</evidence>
<dbReference type="Proteomes" id="UP001055172">
    <property type="component" value="Unassembled WGS sequence"/>
</dbReference>
<keyword evidence="1" id="KW-0812">Transmembrane</keyword>
<feature type="transmembrane region" description="Helical" evidence="1">
    <location>
        <begin position="118"/>
        <end position="140"/>
    </location>
</feature>
<organism evidence="2 3">
    <name type="scientific">Colletotrichum liriopes</name>
    <dbReference type="NCBI Taxonomy" id="708192"/>
    <lineage>
        <taxon>Eukaryota</taxon>
        <taxon>Fungi</taxon>
        <taxon>Dikarya</taxon>
        <taxon>Ascomycota</taxon>
        <taxon>Pezizomycotina</taxon>
        <taxon>Sordariomycetes</taxon>
        <taxon>Hypocreomycetidae</taxon>
        <taxon>Glomerellales</taxon>
        <taxon>Glomerellaceae</taxon>
        <taxon>Colletotrichum</taxon>
        <taxon>Colletotrichum spaethianum species complex</taxon>
    </lineage>
</organism>